<reference evidence="2 3" key="1">
    <citation type="submission" date="2017-06" db="EMBL/GenBank/DDBJ databases">
        <title>Comparative genomic analysis of Ambrosia Fusariam Clade fungi.</title>
        <authorList>
            <person name="Stajich J.E."/>
            <person name="Carrillo J."/>
            <person name="Kijimoto T."/>
            <person name="Eskalen A."/>
            <person name="O'Donnell K."/>
            <person name="Kasson M."/>
        </authorList>
    </citation>
    <scope>NUCLEOTIDE SEQUENCE [LARGE SCALE GENOMIC DNA]</scope>
    <source>
        <strain evidence="2 3">UCR1854</strain>
    </source>
</reference>
<proteinExistence type="predicted"/>
<accession>A0A430L3M6</accession>
<name>A0A430L3M6_9HYPO</name>
<keyword evidence="1" id="KW-0812">Transmembrane</keyword>
<protein>
    <submittedName>
        <fullName evidence="2">Uncharacterized protein</fullName>
    </submittedName>
</protein>
<feature type="transmembrane region" description="Helical" evidence="1">
    <location>
        <begin position="97"/>
        <end position="114"/>
    </location>
</feature>
<comment type="caution">
    <text evidence="2">The sequence shown here is derived from an EMBL/GenBank/DDBJ whole genome shotgun (WGS) entry which is preliminary data.</text>
</comment>
<dbReference type="Proteomes" id="UP000287124">
    <property type="component" value="Unassembled WGS sequence"/>
</dbReference>
<feature type="transmembrane region" description="Helical" evidence="1">
    <location>
        <begin position="31"/>
        <end position="51"/>
    </location>
</feature>
<evidence type="ECO:0000313" key="2">
    <source>
        <dbReference type="EMBL" id="RTE70308.1"/>
    </source>
</evidence>
<keyword evidence="3" id="KW-1185">Reference proteome</keyword>
<evidence type="ECO:0000256" key="1">
    <source>
        <dbReference type="SAM" id="Phobius"/>
    </source>
</evidence>
<organism evidence="2 3">
    <name type="scientific">Fusarium euwallaceae</name>
    <dbReference type="NCBI Taxonomy" id="1147111"/>
    <lineage>
        <taxon>Eukaryota</taxon>
        <taxon>Fungi</taxon>
        <taxon>Dikarya</taxon>
        <taxon>Ascomycota</taxon>
        <taxon>Pezizomycotina</taxon>
        <taxon>Sordariomycetes</taxon>
        <taxon>Hypocreomycetidae</taxon>
        <taxon>Hypocreales</taxon>
        <taxon>Nectriaceae</taxon>
        <taxon>Fusarium</taxon>
        <taxon>Fusarium solani species complex</taxon>
    </lineage>
</organism>
<keyword evidence="1" id="KW-1133">Transmembrane helix</keyword>
<dbReference type="EMBL" id="MIKF01000468">
    <property type="protein sequence ID" value="RTE70308.1"/>
    <property type="molecule type" value="Genomic_DNA"/>
</dbReference>
<sequence>MTLPQYQVVITDDSSKEQAAKRRAVYIRPFFIFWLTSFVAELFLLGIGVFVMSGFDDLIYKVLWTLVFCPLGMGGAMGGIVNCFIVDHYYGKKACHFTALITVLVLGSCNYLCYNLDHYFGWFGSSGNPMYFHLRYPIIWVIGYYDAKLLFTDEGQAKLASWGV</sequence>
<dbReference type="AlphaFoldDB" id="A0A430L3M6"/>
<feature type="transmembrane region" description="Helical" evidence="1">
    <location>
        <begin position="63"/>
        <end position="85"/>
    </location>
</feature>
<evidence type="ECO:0000313" key="3">
    <source>
        <dbReference type="Proteomes" id="UP000287124"/>
    </source>
</evidence>
<gene>
    <name evidence="2" type="ORF">BHE90_015294</name>
</gene>
<keyword evidence="1" id="KW-0472">Membrane</keyword>